<dbReference type="PANTHER" id="PTHR11496:SF102">
    <property type="entry name" value="ALCOHOL DEHYDROGENASE 4"/>
    <property type="match status" value="1"/>
</dbReference>
<dbReference type="EMBL" id="JBHRSD010000011">
    <property type="protein sequence ID" value="MFC3032425.1"/>
    <property type="molecule type" value="Genomic_DNA"/>
</dbReference>
<dbReference type="InterPro" id="IPR039697">
    <property type="entry name" value="Alcohol_dehydrogenase_Fe"/>
</dbReference>
<comment type="similarity">
    <text evidence="2">Belongs to the iron-containing alcohol dehydrogenase family.</text>
</comment>
<evidence type="ECO:0000256" key="4">
    <source>
        <dbReference type="ARBA" id="ARBA00023027"/>
    </source>
</evidence>
<keyword evidence="4" id="KW-0520">NAD</keyword>
<evidence type="ECO:0000256" key="3">
    <source>
        <dbReference type="ARBA" id="ARBA00023002"/>
    </source>
</evidence>
<evidence type="ECO:0000259" key="6">
    <source>
        <dbReference type="Pfam" id="PF25137"/>
    </source>
</evidence>
<dbReference type="InterPro" id="IPR056798">
    <property type="entry name" value="ADH_Fe_C"/>
</dbReference>
<evidence type="ECO:0000313" key="8">
    <source>
        <dbReference type="Proteomes" id="UP001595453"/>
    </source>
</evidence>
<dbReference type="CDD" id="cd08189">
    <property type="entry name" value="Fe-ADH-like"/>
    <property type="match status" value="1"/>
</dbReference>
<dbReference type="Pfam" id="PF25137">
    <property type="entry name" value="ADH_Fe_C"/>
    <property type="match status" value="1"/>
</dbReference>
<dbReference type="RefSeq" id="WP_377122898.1">
    <property type="nucleotide sequence ID" value="NZ_JBHRSD010000011.1"/>
</dbReference>
<evidence type="ECO:0000259" key="5">
    <source>
        <dbReference type="Pfam" id="PF00465"/>
    </source>
</evidence>
<dbReference type="SUPFAM" id="SSF56796">
    <property type="entry name" value="Dehydroquinate synthase-like"/>
    <property type="match status" value="1"/>
</dbReference>
<dbReference type="PROSITE" id="PS00060">
    <property type="entry name" value="ADH_IRON_2"/>
    <property type="match status" value="1"/>
</dbReference>
<protein>
    <submittedName>
        <fullName evidence="7">Iron-containing alcohol dehydrogenase</fullName>
    </submittedName>
</protein>
<dbReference type="Gene3D" id="3.40.50.1970">
    <property type="match status" value="1"/>
</dbReference>
<keyword evidence="3" id="KW-0560">Oxidoreductase</keyword>
<dbReference type="InterPro" id="IPR018211">
    <property type="entry name" value="ADH_Fe_CS"/>
</dbReference>
<organism evidence="7 8">
    <name type="scientific">Pseudoalteromonas fenneropenaei</name>
    <dbReference type="NCBI Taxonomy" id="1737459"/>
    <lineage>
        <taxon>Bacteria</taxon>
        <taxon>Pseudomonadati</taxon>
        <taxon>Pseudomonadota</taxon>
        <taxon>Gammaproteobacteria</taxon>
        <taxon>Alteromonadales</taxon>
        <taxon>Pseudoalteromonadaceae</taxon>
        <taxon>Pseudoalteromonas</taxon>
    </lineage>
</organism>
<proteinExistence type="inferred from homology"/>
<dbReference type="Gene3D" id="1.20.1090.10">
    <property type="entry name" value="Dehydroquinate synthase-like - alpha domain"/>
    <property type="match status" value="1"/>
</dbReference>
<dbReference type="InterPro" id="IPR001670">
    <property type="entry name" value="ADH_Fe/GldA"/>
</dbReference>
<dbReference type="Proteomes" id="UP001595453">
    <property type="component" value="Unassembled WGS sequence"/>
</dbReference>
<gene>
    <name evidence="7" type="ORF">ACFOEE_07840</name>
</gene>
<evidence type="ECO:0000313" key="7">
    <source>
        <dbReference type="EMBL" id="MFC3032425.1"/>
    </source>
</evidence>
<evidence type="ECO:0000256" key="2">
    <source>
        <dbReference type="ARBA" id="ARBA00007358"/>
    </source>
</evidence>
<reference evidence="8" key="1">
    <citation type="journal article" date="2019" name="Int. J. Syst. Evol. Microbiol.">
        <title>The Global Catalogue of Microorganisms (GCM) 10K type strain sequencing project: providing services to taxonomists for standard genome sequencing and annotation.</title>
        <authorList>
            <consortium name="The Broad Institute Genomics Platform"/>
            <consortium name="The Broad Institute Genome Sequencing Center for Infectious Disease"/>
            <person name="Wu L."/>
            <person name="Ma J."/>
        </authorList>
    </citation>
    <scope>NUCLEOTIDE SEQUENCE [LARGE SCALE GENOMIC DNA]</scope>
    <source>
        <strain evidence="8">KCTC 42730</strain>
    </source>
</reference>
<dbReference type="Pfam" id="PF00465">
    <property type="entry name" value="Fe-ADH"/>
    <property type="match status" value="1"/>
</dbReference>
<feature type="domain" description="Alcohol dehydrogenase iron-type/glycerol dehydrogenase GldA" evidence="5">
    <location>
        <begin position="29"/>
        <end position="191"/>
    </location>
</feature>
<accession>A0ABV7CIH1</accession>
<comment type="cofactor">
    <cofactor evidence="1">
        <name>Fe cation</name>
        <dbReference type="ChEBI" id="CHEBI:24875"/>
    </cofactor>
</comment>
<comment type="caution">
    <text evidence="7">The sequence shown here is derived from an EMBL/GenBank/DDBJ whole genome shotgun (WGS) entry which is preliminary data.</text>
</comment>
<keyword evidence="8" id="KW-1185">Reference proteome</keyword>
<evidence type="ECO:0000256" key="1">
    <source>
        <dbReference type="ARBA" id="ARBA00001962"/>
    </source>
</evidence>
<feature type="domain" description="Fe-containing alcohol dehydrogenase-like C-terminal" evidence="6">
    <location>
        <begin position="204"/>
        <end position="393"/>
    </location>
</feature>
<sequence length="399" mass="43321">MTTYWYRLYHFILKCIVVVVGIPSPKLYRGTSGLHCAIEQLKLRSGTKVLVVSDHTLVKLGVVEAVLSAVRKHELVPVLYSDVDPNPTLSNVENGLSVYHQQHCHGIIAVGGGSVIDCAKFIGARVVRPKKSLAELKGLFKILRRLPPNIAIPTTAGTGSETTVAAVVNDPINKQKFAATDLVLVPQHAVLLPELTLSLPPLITATTALDALTHAIEALLSINCMQFSRERALKACALIFDFLPQALQDGQNEHAREQLLLASHYAGQAFTRTSVGYVHAISHQLSATYGTAHGLANSVLLLPVLRWYGEFAQPQLASIATYCQMTSLDYPTAKQADDVLQRIEALLAQAQIPKSLPEIRSIDIGTLAKAALAEAHPDYPVPVFMDESSCQQILTLVTH</sequence>
<dbReference type="PANTHER" id="PTHR11496">
    <property type="entry name" value="ALCOHOL DEHYDROGENASE"/>
    <property type="match status" value="1"/>
</dbReference>
<name>A0ABV7CIH1_9GAMM</name>